<organism evidence="1 2">
    <name type="scientific">Lactuca saligna</name>
    <name type="common">Willowleaf lettuce</name>
    <dbReference type="NCBI Taxonomy" id="75948"/>
    <lineage>
        <taxon>Eukaryota</taxon>
        <taxon>Viridiplantae</taxon>
        <taxon>Streptophyta</taxon>
        <taxon>Embryophyta</taxon>
        <taxon>Tracheophyta</taxon>
        <taxon>Spermatophyta</taxon>
        <taxon>Magnoliopsida</taxon>
        <taxon>eudicotyledons</taxon>
        <taxon>Gunneridae</taxon>
        <taxon>Pentapetalae</taxon>
        <taxon>asterids</taxon>
        <taxon>campanulids</taxon>
        <taxon>Asterales</taxon>
        <taxon>Asteraceae</taxon>
        <taxon>Cichorioideae</taxon>
        <taxon>Cichorieae</taxon>
        <taxon>Lactucinae</taxon>
        <taxon>Lactuca</taxon>
    </lineage>
</organism>
<gene>
    <name evidence="1" type="ORF">LSALG_LOCUS20481</name>
</gene>
<dbReference type="EMBL" id="OX465080">
    <property type="protein sequence ID" value="CAI9280746.1"/>
    <property type="molecule type" value="Genomic_DNA"/>
</dbReference>
<proteinExistence type="predicted"/>
<keyword evidence="2" id="KW-1185">Reference proteome</keyword>
<accession>A0AA35YUY7</accession>
<evidence type="ECO:0000313" key="2">
    <source>
        <dbReference type="Proteomes" id="UP001177003"/>
    </source>
</evidence>
<sequence>MDSHLDLPITLKAFQFRNFDKNTNASLSNHDVDEVLFLFYFKHMKPQYQIWRSTKITTVMVVGLIETESFLNARCKTARGDVSLVFEFTLADLSCLNPYDWISMLHLLLKDEQKYEPIMAHLKRMLVSYIHKVSKMDVEIAAVL</sequence>
<protein>
    <submittedName>
        <fullName evidence="1">Uncharacterized protein</fullName>
    </submittedName>
</protein>
<evidence type="ECO:0000313" key="1">
    <source>
        <dbReference type="EMBL" id="CAI9280746.1"/>
    </source>
</evidence>
<reference evidence="1" key="1">
    <citation type="submission" date="2023-04" db="EMBL/GenBank/DDBJ databases">
        <authorList>
            <person name="Vijverberg K."/>
            <person name="Xiong W."/>
            <person name="Schranz E."/>
        </authorList>
    </citation>
    <scope>NUCLEOTIDE SEQUENCE</scope>
</reference>
<name>A0AA35YUY7_LACSI</name>
<dbReference type="Proteomes" id="UP001177003">
    <property type="component" value="Chromosome 4"/>
</dbReference>
<dbReference type="AlphaFoldDB" id="A0AA35YUY7"/>